<organism evidence="1 2">
    <name type="scientific">Paenibacillus qinlingensis</name>
    <dbReference type="NCBI Taxonomy" id="1837343"/>
    <lineage>
        <taxon>Bacteria</taxon>
        <taxon>Bacillati</taxon>
        <taxon>Bacillota</taxon>
        <taxon>Bacilli</taxon>
        <taxon>Bacillales</taxon>
        <taxon>Paenibacillaceae</taxon>
        <taxon>Paenibacillus</taxon>
    </lineage>
</organism>
<evidence type="ECO:0000313" key="1">
    <source>
        <dbReference type="EMBL" id="MDR6548839.1"/>
    </source>
</evidence>
<sequence length="49" mass="6090">MQPTDLYVSEKLMEWQQHDLESQSREHWKWKAVRKRKVSVLLASLFFWI</sequence>
<comment type="caution">
    <text evidence="1">The sequence shown here is derived from an EMBL/GenBank/DDBJ whole genome shotgun (WGS) entry which is preliminary data.</text>
</comment>
<reference evidence="1 2" key="1">
    <citation type="submission" date="2023-07" db="EMBL/GenBank/DDBJ databases">
        <title>Sorghum-associated microbial communities from plants grown in Nebraska, USA.</title>
        <authorList>
            <person name="Schachtman D."/>
        </authorList>
    </citation>
    <scope>NUCLEOTIDE SEQUENCE [LARGE SCALE GENOMIC DNA]</scope>
    <source>
        <strain evidence="1 2">CC258</strain>
    </source>
</reference>
<accession>A0ABU1NN92</accession>
<keyword evidence="2" id="KW-1185">Reference proteome</keyword>
<gene>
    <name evidence="1" type="ORF">J2736_000022</name>
</gene>
<dbReference type="EMBL" id="JAVDSB010000001">
    <property type="protein sequence ID" value="MDR6548839.1"/>
    <property type="molecule type" value="Genomic_DNA"/>
</dbReference>
<proteinExistence type="predicted"/>
<name>A0ABU1NN92_9BACL</name>
<dbReference type="Proteomes" id="UP001267290">
    <property type="component" value="Unassembled WGS sequence"/>
</dbReference>
<protein>
    <submittedName>
        <fullName evidence="1">Uncharacterized protein</fullName>
    </submittedName>
</protein>
<dbReference type="RefSeq" id="WP_310222333.1">
    <property type="nucleotide sequence ID" value="NZ_JAVDSB010000001.1"/>
</dbReference>
<evidence type="ECO:0000313" key="2">
    <source>
        <dbReference type="Proteomes" id="UP001267290"/>
    </source>
</evidence>